<comment type="caution">
    <text evidence="2">The sequence shown here is derived from an EMBL/GenBank/DDBJ whole genome shotgun (WGS) entry which is preliminary data.</text>
</comment>
<feature type="transmembrane region" description="Helical" evidence="1">
    <location>
        <begin position="126"/>
        <end position="148"/>
    </location>
</feature>
<dbReference type="RefSeq" id="WP_148915658.1">
    <property type="nucleotide sequence ID" value="NZ_VSZS01000065.1"/>
</dbReference>
<organism evidence="2 3">
    <name type="scientific">Neoaquamicrobium microcysteis</name>
    <dbReference type="NCBI Taxonomy" id="2682781"/>
    <lineage>
        <taxon>Bacteria</taxon>
        <taxon>Pseudomonadati</taxon>
        <taxon>Pseudomonadota</taxon>
        <taxon>Alphaproteobacteria</taxon>
        <taxon>Hyphomicrobiales</taxon>
        <taxon>Phyllobacteriaceae</taxon>
        <taxon>Neoaquamicrobium</taxon>
    </lineage>
</organism>
<feature type="transmembrane region" description="Helical" evidence="1">
    <location>
        <begin position="67"/>
        <end position="88"/>
    </location>
</feature>
<protein>
    <recommendedName>
        <fullName evidence="4">O-antigen ligase domain-containing protein</fullName>
    </recommendedName>
</protein>
<dbReference type="Proteomes" id="UP000323258">
    <property type="component" value="Unassembled WGS sequence"/>
</dbReference>
<dbReference type="OrthoDB" id="9796592at2"/>
<reference evidence="2 3" key="2">
    <citation type="submission" date="2019-09" db="EMBL/GenBank/DDBJ databases">
        <title>Mesorhizobium sp. MaA-C15 isolated from Microcystis aeruginosa.</title>
        <authorList>
            <person name="Jeong S.E."/>
            <person name="Jin H.M."/>
            <person name="Jeon C.O."/>
        </authorList>
    </citation>
    <scope>NUCLEOTIDE SEQUENCE [LARGE SCALE GENOMIC DNA]</scope>
    <source>
        <strain evidence="2 3">MaA-C15</strain>
    </source>
</reference>
<feature type="transmembrane region" description="Helical" evidence="1">
    <location>
        <begin position="192"/>
        <end position="208"/>
    </location>
</feature>
<feature type="transmembrane region" description="Helical" evidence="1">
    <location>
        <begin position="385"/>
        <end position="402"/>
    </location>
</feature>
<feature type="transmembrane region" description="Helical" evidence="1">
    <location>
        <begin position="243"/>
        <end position="263"/>
    </location>
</feature>
<feature type="transmembrane region" description="Helical" evidence="1">
    <location>
        <begin position="21"/>
        <end position="38"/>
    </location>
</feature>
<keyword evidence="3" id="KW-1185">Reference proteome</keyword>
<feature type="transmembrane region" description="Helical" evidence="1">
    <location>
        <begin position="44"/>
        <end position="60"/>
    </location>
</feature>
<proteinExistence type="predicted"/>
<feature type="transmembrane region" description="Helical" evidence="1">
    <location>
        <begin position="168"/>
        <end position="185"/>
    </location>
</feature>
<accession>A0A5D4GR83</accession>
<feature type="transmembrane region" description="Helical" evidence="1">
    <location>
        <begin position="94"/>
        <end position="114"/>
    </location>
</feature>
<feature type="transmembrane region" description="Helical" evidence="1">
    <location>
        <begin position="331"/>
        <end position="353"/>
    </location>
</feature>
<feature type="transmembrane region" description="Helical" evidence="1">
    <location>
        <begin position="360"/>
        <end position="379"/>
    </location>
</feature>
<dbReference type="PANTHER" id="PTHR37422:SF21">
    <property type="entry name" value="EXOQ-LIKE PROTEIN"/>
    <property type="match status" value="1"/>
</dbReference>
<feature type="transmembrane region" description="Helical" evidence="1">
    <location>
        <begin position="214"/>
        <end position="231"/>
    </location>
</feature>
<sequence>MSAVTVNGLPRSLVQAKSASLIGSAAVALGVFLLGFVIREPAPYEVYMVGLIAVWSLFGLRLSLHAVVLLALLVAFNIGGLLSMTTMGDLYETPLFLAASLFLAFTAVFFVAILEADHNRYRLIFMSWIAAALVTGSLGIGGYFGVIPGAEMFTRYDRAMGAFQDPNVFGPFLALPAVYLLYRILTGNPLRMPFYAGAFVVIVAAIFLSFSRGAWGLFAASSVLLTGSLFIQSTSSLFRLRLILMALLASVLLVTAIVVVMQLPGVSDLLTTRARLVQDYDAGHLGRFARFGIGLQMAIENPMGIGPLNFGRNLGEDTHNVWLSSLMNYSWLGFISFVTLVVWTVAGGFRILFRDRPWQPYLLCTYIVFLGHIALGTVIDMDHWRHFYVLIGLIWGAMALESRHQRGLAAQKST</sequence>
<gene>
    <name evidence="2" type="ORF">FY036_15480</name>
</gene>
<evidence type="ECO:0000313" key="3">
    <source>
        <dbReference type="Proteomes" id="UP000323258"/>
    </source>
</evidence>
<keyword evidence="1" id="KW-0812">Transmembrane</keyword>
<dbReference type="PANTHER" id="PTHR37422">
    <property type="entry name" value="TEICHURONIC ACID BIOSYNTHESIS PROTEIN TUAE"/>
    <property type="match status" value="1"/>
</dbReference>
<evidence type="ECO:0000313" key="2">
    <source>
        <dbReference type="EMBL" id="TYR30857.1"/>
    </source>
</evidence>
<evidence type="ECO:0008006" key="4">
    <source>
        <dbReference type="Google" id="ProtNLM"/>
    </source>
</evidence>
<keyword evidence="1" id="KW-0472">Membrane</keyword>
<evidence type="ECO:0000256" key="1">
    <source>
        <dbReference type="SAM" id="Phobius"/>
    </source>
</evidence>
<keyword evidence="1" id="KW-1133">Transmembrane helix</keyword>
<dbReference type="EMBL" id="VSZS01000065">
    <property type="protein sequence ID" value="TYR30857.1"/>
    <property type="molecule type" value="Genomic_DNA"/>
</dbReference>
<reference evidence="2 3" key="1">
    <citation type="submission" date="2019-08" db="EMBL/GenBank/DDBJ databases">
        <authorList>
            <person name="Seo Y.L."/>
        </authorList>
    </citation>
    <scope>NUCLEOTIDE SEQUENCE [LARGE SCALE GENOMIC DNA]</scope>
    <source>
        <strain evidence="2 3">MaA-C15</strain>
    </source>
</reference>
<dbReference type="InterPro" id="IPR051533">
    <property type="entry name" value="WaaL-like"/>
</dbReference>
<dbReference type="AlphaFoldDB" id="A0A5D4GR83"/>
<name>A0A5D4GR83_9HYPH</name>